<dbReference type="EMBL" id="JALJOU010000028">
    <property type="protein sequence ID" value="KAK9835340.1"/>
    <property type="molecule type" value="Genomic_DNA"/>
</dbReference>
<accession>A0AAW1RP66</accession>
<sequence length="201" mass="21862">MPTLVRKPRGIRTLLQSSFATGGHHTALQLAVDYTRGGDHYLRRVSVPSRHLLAPVDLGSHMAARVLLISCPQSCRELELSCGGATAGESEPLHGGRTAEALEAALLLAAPPPQAPVPVEAKRGRKPELPQLPLDLQLEILRLLGAMWDARPDAPCAADELREWAQYCGARWLQTTRAPIRRITFQWVDRAPVAVHGSIDG</sequence>
<evidence type="ECO:0008006" key="3">
    <source>
        <dbReference type="Google" id="ProtNLM"/>
    </source>
</evidence>
<comment type="caution">
    <text evidence="1">The sequence shown here is derived from an EMBL/GenBank/DDBJ whole genome shotgun (WGS) entry which is preliminary data.</text>
</comment>
<keyword evidence="2" id="KW-1185">Reference proteome</keyword>
<name>A0AAW1RP66_9CHLO</name>
<evidence type="ECO:0000313" key="2">
    <source>
        <dbReference type="Proteomes" id="UP001445335"/>
    </source>
</evidence>
<dbReference type="Proteomes" id="UP001445335">
    <property type="component" value="Unassembled WGS sequence"/>
</dbReference>
<protein>
    <recommendedName>
        <fullName evidence="3">F-box domain-containing protein</fullName>
    </recommendedName>
</protein>
<organism evidence="1 2">
    <name type="scientific">Elliptochloris bilobata</name>
    <dbReference type="NCBI Taxonomy" id="381761"/>
    <lineage>
        <taxon>Eukaryota</taxon>
        <taxon>Viridiplantae</taxon>
        <taxon>Chlorophyta</taxon>
        <taxon>core chlorophytes</taxon>
        <taxon>Trebouxiophyceae</taxon>
        <taxon>Trebouxiophyceae incertae sedis</taxon>
        <taxon>Elliptochloris clade</taxon>
        <taxon>Elliptochloris</taxon>
    </lineage>
</organism>
<gene>
    <name evidence="1" type="ORF">WJX81_003643</name>
</gene>
<evidence type="ECO:0000313" key="1">
    <source>
        <dbReference type="EMBL" id="KAK9835340.1"/>
    </source>
</evidence>
<proteinExistence type="predicted"/>
<dbReference type="AlphaFoldDB" id="A0AAW1RP66"/>
<reference evidence="1 2" key="1">
    <citation type="journal article" date="2024" name="Nat. Commun.">
        <title>Phylogenomics reveals the evolutionary origins of lichenization in chlorophyte algae.</title>
        <authorList>
            <person name="Puginier C."/>
            <person name="Libourel C."/>
            <person name="Otte J."/>
            <person name="Skaloud P."/>
            <person name="Haon M."/>
            <person name="Grisel S."/>
            <person name="Petersen M."/>
            <person name="Berrin J.G."/>
            <person name="Delaux P.M."/>
            <person name="Dal Grande F."/>
            <person name="Keller J."/>
        </authorList>
    </citation>
    <scope>NUCLEOTIDE SEQUENCE [LARGE SCALE GENOMIC DNA]</scope>
    <source>
        <strain evidence="1 2">SAG 245.80</strain>
    </source>
</reference>